<keyword evidence="1" id="KW-0472">Membrane</keyword>
<name>A0A0C2HD36_9BILA</name>
<dbReference type="Pfam" id="PF00168">
    <property type="entry name" value="C2"/>
    <property type="match status" value="2"/>
</dbReference>
<feature type="domain" description="C2" evidence="2">
    <location>
        <begin position="178"/>
        <end position="309"/>
    </location>
</feature>
<dbReference type="PANTHER" id="PTHR10024">
    <property type="entry name" value="SYNAPTOTAGMIN"/>
    <property type="match status" value="1"/>
</dbReference>
<dbReference type="OrthoDB" id="67700at2759"/>
<dbReference type="GO" id="GO:0001786">
    <property type="term" value="F:phosphatidylserine binding"/>
    <property type="evidence" value="ECO:0007669"/>
    <property type="project" value="TreeGrafter"/>
</dbReference>
<sequence>MFDLRKHGRNKGIRPINVALMTFCRDFQMSMISFVDENNMLYVLGGTILVVSVVVTALFIKTKASRLNWFEQNLVEMSMDAHHYHCKSFNRTDTEEETKSIDNFRERVQRHSHDILPVRDPAADSALPTGDVSGKFVIPRFSRTSQSMFVNPQQSQFDRGLYQCTPPDESACTDEMGSSGSIQLSLSLDANLGLLTVSLKQAYDLPSKRQDDNPNPYFRVALDIPDGVKTQQQTKTFRATTAPEIGEDFYFQIPAAQIASCRLEIMVYDYDQFRKAHKIDLDDNSCAKYQVNEIKKLGVRHGPNVNKTFLYEREEYGSVDECVGYCWLTLGRLTVSLEKENPTVFWAEVLPYDENGGSGYGEVLFSLAYLSQAQRLTMNIFKARNLRCRGDGAISMRVSLLGNDEKRLKRKKTASRRNVRNAQFNESLNFGVPKRSLCDISLEIEAIHETGTFGMTTEVIGRMELPLHRCKDLWRAIIHEEKSQARWYPLEEP</sequence>
<protein>
    <submittedName>
        <fullName evidence="3">C2 domain protein</fullName>
    </submittedName>
</protein>
<evidence type="ECO:0000313" key="4">
    <source>
        <dbReference type="Proteomes" id="UP000054047"/>
    </source>
</evidence>
<organism evidence="3 4">
    <name type="scientific">Ancylostoma duodenale</name>
    <dbReference type="NCBI Taxonomy" id="51022"/>
    <lineage>
        <taxon>Eukaryota</taxon>
        <taxon>Metazoa</taxon>
        <taxon>Ecdysozoa</taxon>
        <taxon>Nematoda</taxon>
        <taxon>Chromadorea</taxon>
        <taxon>Rhabditida</taxon>
        <taxon>Rhabditina</taxon>
        <taxon>Rhabditomorpha</taxon>
        <taxon>Strongyloidea</taxon>
        <taxon>Ancylostomatidae</taxon>
        <taxon>Ancylostomatinae</taxon>
        <taxon>Ancylostoma</taxon>
    </lineage>
</organism>
<evidence type="ECO:0000259" key="2">
    <source>
        <dbReference type="PROSITE" id="PS50004"/>
    </source>
</evidence>
<dbReference type="SMART" id="SM00239">
    <property type="entry name" value="C2"/>
    <property type="match status" value="2"/>
</dbReference>
<dbReference type="InterPro" id="IPR000008">
    <property type="entry name" value="C2_dom"/>
</dbReference>
<reference evidence="3 4" key="1">
    <citation type="submission" date="2013-12" db="EMBL/GenBank/DDBJ databases">
        <title>Draft genome of the parsitic nematode Ancylostoma duodenale.</title>
        <authorList>
            <person name="Mitreva M."/>
        </authorList>
    </citation>
    <scope>NUCLEOTIDE SEQUENCE [LARGE SCALE GENOMIC DNA]</scope>
    <source>
        <strain evidence="3 4">Zhejiang</strain>
    </source>
</reference>
<evidence type="ECO:0000313" key="3">
    <source>
        <dbReference type="EMBL" id="KIH69614.1"/>
    </source>
</evidence>
<keyword evidence="4" id="KW-1185">Reference proteome</keyword>
<dbReference type="GO" id="GO:0005544">
    <property type="term" value="F:calcium-dependent phospholipid binding"/>
    <property type="evidence" value="ECO:0007669"/>
    <property type="project" value="TreeGrafter"/>
</dbReference>
<dbReference type="AlphaFoldDB" id="A0A0C2HD36"/>
<dbReference type="SUPFAM" id="SSF49562">
    <property type="entry name" value="C2 domain (Calcium/lipid-binding domain, CaLB)"/>
    <property type="match status" value="2"/>
</dbReference>
<evidence type="ECO:0000256" key="1">
    <source>
        <dbReference type="SAM" id="Phobius"/>
    </source>
</evidence>
<dbReference type="GO" id="GO:0030276">
    <property type="term" value="F:clathrin binding"/>
    <property type="evidence" value="ECO:0007669"/>
    <property type="project" value="TreeGrafter"/>
</dbReference>
<accession>A0A0C2HD36</accession>
<keyword evidence="1" id="KW-1133">Transmembrane helix</keyword>
<proteinExistence type="predicted"/>
<feature type="domain" description="C2" evidence="2">
    <location>
        <begin position="359"/>
        <end position="488"/>
    </location>
</feature>
<feature type="transmembrane region" description="Helical" evidence="1">
    <location>
        <begin position="40"/>
        <end position="60"/>
    </location>
</feature>
<dbReference type="EMBL" id="KN726133">
    <property type="protein sequence ID" value="KIH69614.1"/>
    <property type="molecule type" value="Genomic_DNA"/>
</dbReference>
<dbReference type="GO" id="GO:0005509">
    <property type="term" value="F:calcium ion binding"/>
    <property type="evidence" value="ECO:0007669"/>
    <property type="project" value="TreeGrafter"/>
</dbReference>
<gene>
    <name evidence="3" type="ORF">ANCDUO_00032</name>
</gene>
<dbReference type="PROSITE" id="PS50004">
    <property type="entry name" value="C2"/>
    <property type="match status" value="2"/>
</dbReference>
<dbReference type="GO" id="GO:0017156">
    <property type="term" value="P:calcium-ion regulated exocytosis"/>
    <property type="evidence" value="ECO:0007669"/>
    <property type="project" value="TreeGrafter"/>
</dbReference>
<dbReference type="PANTHER" id="PTHR10024:SF376">
    <property type="entry name" value="C2 DOMAIN-CONTAINING PROTEIN"/>
    <property type="match status" value="1"/>
</dbReference>
<dbReference type="InterPro" id="IPR035892">
    <property type="entry name" value="C2_domain_sf"/>
</dbReference>
<dbReference type="GO" id="GO:0070382">
    <property type="term" value="C:exocytic vesicle"/>
    <property type="evidence" value="ECO:0007669"/>
    <property type="project" value="TreeGrafter"/>
</dbReference>
<dbReference type="Gene3D" id="2.60.40.150">
    <property type="entry name" value="C2 domain"/>
    <property type="match status" value="2"/>
</dbReference>
<dbReference type="Proteomes" id="UP000054047">
    <property type="component" value="Unassembled WGS sequence"/>
</dbReference>
<dbReference type="GO" id="GO:0000149">
    <property type="term" value="F:SNARE binding"/>
    <property type="evidence" value="ECO:0007669"/>
    <property type="project" value="TreeGrafter"/>
</dbReference>
<keyword evidence="1" id="KW-0812">Transmembrane</keyword>
<dbReference type="GO" id="GO:0005886">
    <property type="term" value="C:plasma membrane"/>
    <property type="evidence" value="ECO:0007669"/>
    <property type="project" value="TreeGrafter"/>
</dbReference>